<sequence length="146" mass="15486">MGTIMAFAAITYLLTWAMFGIYMLFAPSAEEIENGGAGPAGRIHLFGQRQYLNSAADNPFNHDALVPMLASGDCGVLMHDELMGAESYQTALVGTVQVFKPEQEKGSVAGIIDNAIARGLGLRPVGLTDLASDVVAFKMQNPTLHG</sequence>
<accession>A0A0F9USL3</accession>
<dbReference type="EMBL" id="LAZR01000066">
    <property type="protein sequence ID" value="KKN96100.1"/>
    <property type="molecule type" value="Genomic_DNA"/>
</dbReference>
<evidence type="ECO:0000313" key="2">
    <source>
        <dbReference type="EMBL" id="KKN96100.1"/>
    </source>
</evidence>
<evidence type="ECO:0000256" key="1">
    <source>
        <dbReference type="SAM" id="Phobius"/>
    </source>
</evidence>
<keyword evidence="1" id="KW-0812">Transmembrane</keyword>
<name>A0A0F9USL3_9ZZZZ</name>
<feature type="transmembrane region" description="Helical" evidence="1">
    <location>
        <begin position="6"/>
        <end position="25"/>
    </location>
</feature>
<keyword evidence="1" id="KW-1133">Transmembrane helix</keyword>
<gene>
    <name evidence="2" type="ORF">LCGC14_0170290</name>
</gene>
<keyword evidence="1" id="KW-0472">Membrane</keyword>
<reference evidence="2" key="1">
    <citation type="journal article" date="2015" name="Nature">
        <title>Complex archaea that bridge the gap between prokaryotes and eukaryotes.</title>
        <authorList>
            <person name="Spang A."/>
            <person name="Saw J.H."/>
            <person name="Jorgensen S.L."/>
            <person name="Zaremba-Niedzwiedzka K."/>
            <person name="Martijn J."/>
            <person name="Lind A.E."/>
            <person name="van Eijk R."/>
            <person name="Schleper C."/>
            <person name="Guy L."/>
            <person name="Ettema T.J."/>
        </authorList>
    </citation>
    <scope>NUCLEOTIDE SEQUENCE</scope>
</reference>
<dbReference type="AlphaFoldDB" id="A0A0F9USL3"/>
<proteinExistence type="predicted"/>
<comment type="caution">
    <text evidence="2">The sequence shown here is derived from an EMBL/GenBank/DDBJ whole genome shotgun (WGS) entry which is preliminary data.</text>
</comment>
<organism evidence="2">
    <name type="scientific">marine sediment metagenome</name>
    <dbReference type="NCBI Taxonomy" id="412755"/>
    <lineage>
        <taxon>unclassified sequences</taxon>
        <taxon>metagenomes</taxon>
        <taxon>ecological metagenomes</taxon>
    </lineage>
</organism>
<protein>
    <submittedName>
        <fullName evidence="2">Uncharacterized protein</fullName>
    </submittedName>
</protein>